<proteinExistence type="predicted"/>
<name>A0AAD3TFW8_NEPGR</name>
<accession>A0AAD3TFW8</accession>
<dbReference type="Proteomes" id="UP001279734">
    <property type="component" value="Unassembled WGS sequence"/>
</dbReference>
<evidence type="ECO:0000256" key="1">
    <source>
        <dbReference type="SAM" id="MobiDB-lite"/>
    </source>
</evidence>
<gene>
    <name evidence="2" type="ORF">Nepgr_030683</name>
</gene>
<reference evidence="2" key="1">
    <citation type="submission" date="2023-05" db="EMBL/GenBank/DDBJ databases">
        <title>Nepenthes gracilis genome sequencing.</title>
        <authorList>
            <person name="Fukushima K."/>
        </authorList>
    </citation>
    <scope>NUCLEOTIDE SEQUENCE</scope>
    <source>
        <strain evidence="2">SING2019-196</strain>
    </source>
</reference>
<comment type="caution">
    <text evidence="2">The sequence shown here is derived from an EMBL/GenBank/DDBJ whole genome shotgun (WGS) entry which is preliminary data.</text>
</comment>
<sequence length="110" mass="12487">MKTKLVKANLRERKLVEAKLDKQQHGGFLEDQSSQARQADPNGLDHNQELDLANPMGTVLDDVENGQRRVRCGVLGQNHFPRTQATVIPNKLREDILQQSSTCTMNQFEF</sequence>
<protein>
    <submittedName>
        <fullName evidence="2">Uncharacterized protein</fullName>
    </submittedName>
</protein>
<dbReference type="AlphaFoldDB" id="A0AAD3TFW8"/>
<evidence type="ECO:0000313" key="2">
    <source>
        <dbReference type="EMBL" id="GMH28840.1"/>
    </source>
</evidence>
<feature type="region of interest" description="Disordered" evidence="1">
    <location>
        <begin position="23"/>
        <end position="50"/>
    </location>
</feature>
<evidence type="ECO:0000313" key="3">
    <source>
        <dbReference type="Proteomes" id="UP001279734"/>
    </source>
</evidence>
<organism evidence="2 3">
    <name type="scientific">Nepenthes gracilis</name>
    <name type="common">Slender pitcher plant</name>
    <dbReference type="NCBI Taxonomy" id="150966"/>
    <lineage>
        <taxon>Eukaryota</taxon>
        <taxon>Viridiplantae</taxon>
        <taxon>Streptophyta</taxon>
        <taxon>Embryophyta</taxon>
        <taxon>Tracheophyta</taxon>
        <taxon>Spermatophyta</taxon>
        <taxon>Magnoliopsida</taxon>
        <taxon>eudicotyledons</taxon>
        <taxon>Gunneridae</taxon>
        <taxon>Pentapetalae</taxon>
        <taxon>Caryophyllales</taxon>
        <taxon>Nepenthaceae</taxon>
        <taxon>Nepenthes</taxon>
    </lineage>
</organism>
<keyword evidence="3" id="KW-1185">Reference proteome</keyword>
<dbReference type="EMBL" id="BSYO01000035">
    <property type="protein sequence ID" value="GMH28840.1"/>
    <property type="molecule type" value="Genomic_DNA"/>
</dbReference>